<keyword evidence="2" id="KW-0812">Transmembrane</keyword>
<evidence type="ECO:0000313" key="5">
    <source>
        <dbReference type="Proteomes" id="UP000267251"/>
    </source>
</evidence>
<reference evidence="5" key="1">
    <citation type="journal article" date="2018" name="Nat. Microbiol.">
        <title>Leveraging single-cell genomics to expand the fungal tree of life.</title>
        <authorList>
            <person name="Ahrendt S.R."/>
            <person name="Quandt C.A."/>
            <person name="Ciobanu D."/>
            <person name="Clum A."/>
            <person name="Salamov A."/>
            <person name="Andreopoulos B."/>
            <person name="Cheng J.F."/>
            <person name="Woyke T."/>
            <person name="Pelin A."/>
            <person name="Henrissat B."/>
            <person name="Reynolds N.K."/>
            <person name="Benny G.L."/>
            <person name="Smith M.E."/>
            <person name="James T.Y."/>
            <person name="Grigoriev I.V."/>
        </authorList>
    </citation>
    <scope>NUCLEOTIDE SEQUENCE [LARGE SCALE GENOMIC DNA]</scope>
</reference>
<feature type="region of interest" description="Disordered" evidence="1">
    <location>
        <begin position="141"/>
        <end position="166"/>
    </location>
</feature>
<evidence type="ECO:0000256" key="1">
    <source>
        <dbReference type="SAM" id="MobiDB-lite"/>
    </source>
</evidence>
<feature type="transmembrane region" description="Helical" evidence="2">
    <location>
        <begin position="94"/>
        <end position="113"/>
    </location>
</feature>
<dbReference type="EMBL" id="KZ988141">
    <property type="protein sequence ID" value="RKP12989.1"/>
    <property type="molecule type" value="Genomic_DNA"/>
</dbReference>
<dbReference type="PRINTS" id="PR01301">
    <property type="entry name" value="RGSPROTEIN"/>
</dbReference>
<evidence type="ECO:0000313" key="4">
    <source>
        <dbReference type="EMBL" id="RKP12989.1"/>
    </source>
</evidence>
<keyword evidence="5" id="KW-1185">Reference proteome</keyword>
<sequence length="531" mass="60092">MDNSIPSLPPGILAGNLLIESPEAITRKKWIFWSIMVVWDILTIVLTYLFYRRRHNPAIRHRSVPLTIAQVVVLAIIINVFLGREPEYLKFPCFVSLWVLSIALPLAVYLLAARSLRLAFLYRYSQYLVLARSVRSSIDTSSIGVSSASPRPSVSKPYVSSPQYSNSLSPNDALNELPGTPGLVSSFSRPDSPPTGKSRGDTSYSLDRPVTASNHALLDADIDDPSGEAMAKIIRAENSWIMRYRHLLTTRKLVQWVGCIVLFHVVVTFGVECFTTEFAVVPHIARGNCQLGWEYYPLYAFCGFAIAVIMPFLLWTLKGVKDDYGIKLELYICLGLWAAFFIWYLIVAYVPYLQIHLDTKFPASMWPCIAEAVTFLVCVLRPLYLSYRTERTHKALHLTKTSFEEVLASPSQLALFRAFSIRDFSSENVLFYERVSGLTSRVARAAPHGQKDPARLDRVIARECRAIYELFIEPGSEHEVNLTSSVVIALADRFSMEDLSLDMFDDSLQEIKVLMYQHTFPRFVRSRAESS</sequence>
<dbReference type="OrthoDB" id="196547at2759"/>
<feature type="region of interest" description="Disordered" evidence="1">
    <location>
        <begin position="185"/>
        <end position="207"/>
    </location>
</feature>
<dbReference type="Pfam" id="PF00615">
    <property type="entry name" value="RGS"/>
    <property type="match status" value="1"/>
</dbReference>
<dbReference type="CDD" id="cd07440">
    <property type="entry name" value="RGS"/>
    <property type="match status" value="1"/>
</dbReference>
<dbReference type="PROSITE" id="PS50132">
    <property type="entry name" value="RGS"/>
    <property type="match status" value="1"/>
</dbReference>
<dbReference type="InterPro" id="IPR044926">
    <property type="entry name" value="RGS_subdomain_2"/>
</dbReference>
<dbReference type="PANTHER" id="PTHR10845:SF192">
    <property type="entry name" value="DOUBLE HIT, ISOFORM B"/>
    <property type="match status" value="1"/>
</dbReference>
<dbReference type="Gene3D" id="1.10.167.10">
    <property type="entry name" value="Regulator of G-protein Signalling 4, domain 2"/>
    <property type="match status" value="1"/>
</dbReference>
<feature type="transmembrane region" description="Helical" evidence="2">
    <location>
        <begin position="30"/>
        <end position="51"/>
    </location>
</feature>
<dbReference type="SMART" id="SM00315">
    <property type="entry name" value="RGS"/>
    <property type="match status" value="1"/>
</dbReference>
<evidence type="ECO:0000259" key="3">
    <source>
        <dbReference type="PROSITE" id="PS50132"/>
    </source>
</evidence>
<feature type="transmembrane region" description="Helical" evidence="2">
    <location>
        <begin position="328"/>
        <end position="352"/>
    </location>
</feature>
<feature type="transmembrane region" description="Helical" evidence="2">
    <location>
        <begin position="63"/>
        <end position="82"/>
    </location>
</feature>
<organism evidence="4 5">
    <name type="scientific">Piptocephalis cylindrospora</name>
    <dbReference type="NCBI Taxonomy" id="1907219"/>
    <lineage>
        <taxon>Eukaryota</taxon>
        <taxon>Fungi</taxon>
        <taxon>Fungi incertae sedis</taxon>
        <taxon>Zoopagomycota</taxon>
        <taxon>Zoopagomycotina</taxon>
        <taxon>Zoopagomycetes</taxon>
        <taxon>Zoopagales</taxon>
        <taxon>Piptocephalidaceae</taxon>
        <taxon>Piptocephalis</taxon>
    </lineage>
</organism>
<dbReference type="AlphaFoldDB" id="A0A4V1IY16"/>
<feature type="transmembrane region" description="Helical" evidence="2">
    <location>
        <begin position="296"/>
        <end position="316"/>
    </location>
</feature>
<accession>A0A4V1IY16</accession>
<dbReference type="InterPro" id="IPR016137">
    <property type="entry name" value="RGS"/>
</dbReference>
<dbReference type="InterPro" id="IPR036305">
    <property type="entry name" value="RGS_sf"/>
</dbReference>
<dbReference type="SUPFAM" id="SSF48097">
    <property type="entry name" value="Regulator of G-protein signaling, RGS"/>
    <property type="match status" value="1"/>
</dbReference>
<keyword evidence="2" id="KW-0472">Membrane</keyword>
<keyword evidence="2" id="KW-1133">Transmembrane helix</keyword>
<evidence type="ECO:0000256" key="2">
    <source>
        <dbReference type="SAM" id="Phobius"/>
    </source>
</evidence>
<feature type="transmembrane region" description="Helical" evidence="2">
    <location>
        <begin position="364"/>
        <end position="384"/>
    </location>
</feature>
<name>A0A4V1IY16_9FUNG</name>
<gene>
    <name evidence="4" type="ORF">BJ684DRAFT_20498</name>
</gene>
<dbReference type="PANTHER" id="PTHR10845">
    <property type="entry name" value="REGULATOR OF G PROTEIN SIGNALING"/>
    <property type="match status" value="1"/>
</dbReference>
<feature type="transmembrane region" description="Helical" evidence="2">
    <location>
        <begin position="253"/>
        <end position="271"/>
    </location>
</feature>
<feature type="domain" description="RGS" evidence="3">
    <location>
        <begin position="402"/>
        <end position="526"/>
    </location>
</feature>
<protein>
    <recommendedName>
        <fullName evidence="3">RGS domain-containing protein</fullName>
    </recommendedName>
</protein>
<dbReference type="Proteomes" id="UP000267251">
    <property type="component" value="Unassembled WGS sequence"/>
</dbReference>
<proteinExistence type="predicted"/>